<dbReference type="CDD" id="cd00609">
    <property type="entry name" value="AAT_like"/>
    <property type="match status" value="1"/>
</dbReference>
<dbReference type="UniPathway" id="UPA00031">
    <property type="reaction ID" value="UER00012"/>
</dbReference>
<sequence length="362" mass="40290">MMYIKDQVKKLTPYKPGKTVDEVKKELGLSEIIKLASNENPFGCSEKVGQELTAHAMNYAIYPDGGGSVLRQALTEFYQLPGEQFILGNGSDEIIQIISRAMLDSSKNTVMAAPTFPQYKHNAVIEGAKVIEVPLIDGRHDLNKMASAVDQDTAVVWVCSPNNPTGVSISDQDLKHFIEQIPDHVVIVLDEAYFEYVTAADYYDALELIRKYPNLIVTRTFSKAYGLAGFRVGYGIAQPSLIQALEPVREPFNTNALAQLAAAAAIKDQSFIQHCREQNRNGIEKFERFCTEHNLGFFPTQGNFILVHFNKDANVMFEALMRKGIIARSGHALGYPESLRITIGTEEQVNKTLKAIEEIISQ</sequence>
<dbReference type="Pfam" id="PF00155">
    <property type="entry name" value="Aminotran_1_2"/>
    <property type="match status" value="1"/>
</dbReference>
<evidence type="ECO:0000256" key="7">
    <source>
        <dbReference type="ARBA" id="ARBA00023102"/>
    </source>
</evidence>
<dbReference type="SUPFAM" id="SSF53383">
    <property type="entry name" value="PLP-dependent transferases"/>
    <property type="match status" value="1"/>
</dbReference>
<proteinExistence type="inferred from homology"/>
<evidence type="ECO:0000313" key="11">
    <source>
        <dbReference type="EMBL" id="AJD91299.1"/>
    </source>
</evidence>
<dbReference type="EC" id="2.6.1.9" evidence="9"/>
<keyword evidence="9" id="KW-0028">Amino-acid biosynthesis</keyword>
<comment type="catalytic activity">
    <reaction evidence="8 9">
        <text>L-histidinol phosphate + 2-oxoglutarate = 3-(imidazol-4-yl)-2-oxopropyl phosphate + L-glutamate</text>
        <dbReference type="Rhea" id="RHEA:23744"/>
        <dbReference type="ChEBI" id="CHEBI:16810"/>
        <dbReference type="ChEBI" id="CHEBI:29985"/>
        <dbReference type="ChEBI" id="CHEBI:57766"/>
        <dbReference type="ChEBI" id="CHEBI:57980"/>
        <dbReference type="EC" id="2.6.1.9"/>
    </reaction>
</comment>
<evidence type="ECO:0000256" key="2">
    <source>
        <dbReference type="ARBA" id="ARBA00005011"/>
    </source>
</evidence>
<dbReference type="PANTHER" id="PTHR43643:SF3">
    <property type="entry name" value="HISTIDINOL-PHOSPHATE AMINOTRANSFERASE"/>
    <property type="match status" value="1"/>
</dbReference>
<dbReference type="InterPro" id="IPR004839">
    <property type="entry name" value="Aminotransferase_I/II_large"/>
</dbReference>
<keyword evidence="5 9" id="KW-0808">Transferase</keyword>
<dbReference type="InterPro" id="IPR015422">
    <property type="entry name" value="PyrdxlP-dep_Trfase_small"/>
</dbReference>
<evidence type="ECO:0000256" key="6">
    <source>
        <dbReference type="ARBA" id="ARBA00022898"/>
    </source>
</evidence>
<evidence type="ECO:0000256" key="1">
    <source>
        <dbReference type="ARBA" id="ARBA00001933"/>
    </source>
</evidence>
<keyword evidence="4 9" id="KW-0032">Aminotransferase</keyword>
<keyword evidence="6 9" id="KW-0663">Pyridoxal phosphate</keyword>
<dbReference type="Gene3D" id="3.90.1150.10">
    <property type="entry name" value="Aspartate Aminotransferase, domain 1"/>
    <property type="match status" value="1"/>
</dbReference>
<gene>
    <name evidence="9" type="primary">hisC</name>
    <name evidence="11" type="ORF">JMA_19820</name>
</gene>
<dbReference type="STRING" id="1508404.JMA_19820"/>
<dbReference type="PROSITE" id="PS00599">
    <property type="entry name" value="AA_TRANSFER_CLASS_2"/>
    <property type="match status" value="1"/>
</dbReference>
<evidence type="ECO:0000256" key="4">
    <source>
        <dbReference type="ARBA" id="ARBA00022576"/>
    </source>
</evidence>
<organism evidence="11 12">
    <name type="scientific">Jeotgalibacillus malaysiensis</name>
    <dbReference type="NCBI Taxonomy" id="1508404"/>
    <lineage>
        <taxon>Bacteria</taxon>
        <taxon>Bacillati</taxon>
        <taxon>Bacillota</taxon>
        <taxon>Bacilli</taxon>
        <taxon>Bacillales</taxon>
        <taxon>Caryophanaceae</taxon>
        <taxon>Jeotgalibacillus</taxon>
    </lineage>
</organism>
<dbReference type="Gene3D" id="3.40.640.10">
    <property type="entry name" value="Type I PLP-dependent aspartate aminotransferase-like (Major domain)"/>
    <property type="match status" value="1"/>
</dbReference>
<dbReference type="AlphaFoldDB" id="A0A0B5ATF1"/>
<feature type="domain" description="Aminotransferase class I/classII large" evidence="10">
    <location>
        <begin position="31"/>
        <end position="356"/>
    </location>
</feature>
<dbReference type="NCBIfam" id="TIGR01141">
    <property type="entry name" value="hisC"/>
    <property type="match status" value="1"/>
</dbReference>
<evidence type="ECO:0000256" key="8">
    <source>
        <dbReference type="ARBA" id="ARBA00047481"/>
    </source>
</evidence>
<comment type="subunit">
    <text evidence="3 9">Homodimer.</text>
</comment>
<dbReference type="InterPro" id="IPR015421">
    <property type="entry name" value="PyrdxlP-dep_Trfase_major"/>
</dbReference>
<comment type="pathway">
    <text evidence="2 9">Amino-acid biosynthesis; L-histidine biosynthesis; L-histidine from 5-phospho-alpha-D-ribose 1-diphosphate: step 7/9.</text>
</comment>
<comment type="similarity">
    <text evidence="9">Belongs to the class-II pyridoxal-phosphate-dependent aminotransferase family. Histidinol-phosphate aminotransferase subfamily.</text>
</comment>
<dbReference type="InterPro" id="IPR015424">
    <property type="entry name" value="PyrdxlP-dep_Trfase"/>
</dbReference>
<protein>
    <recommendedName>
        <fullName evidence="9">Histidinol-phosphate aminotransferase</fullName>
        <ecNumber evidence="9">2.6.1.9</ecNumber>
    </recommendedName>
    <alternativeName>
        <fullName evidence="9">Imidazole acetol-phosphate transaminase</fullName>
    </alternativeName>
</protein>
<dbReference type="InterPro" id="IPR001917">
    <property type="entry name" value="Aminotrans_II_pyridoxalP_BS"/>
</dbReference>
<reference evidence="11 12" key="1">
    <citation type="submission" date="2014-08" db="EMBL/GenBank/DDBJ databases">
        <title>Complete genome of a marine bacteria Jeotgalibacillus malaysiensis.</title>
        <authorList>
            <person name="Yaakop A.S."/>
            <person name="Chan K.-G."/>
            <person name="Goh K.M."/>
        </authorList>
    </citation>
    <scope>NUCLEOTIDE SEQUENCE [LARGE SCALE GENOMIC DNA]</scope>
    <source>
        <strain evidence="11 12">D5</strain>
    </source>
</reference>
<evidence type="ECO:0000259" key="10">
    <source>
        <dbReference type="Pfam" id="PF00155"/>
    </source>
</evidence>
<dbReference type="GO" id="GO:0030170">
    <property type="term" value="F:pyridoxal phosphate binding"/>
    <property type="evidence" value="ECO:0007669"/>
    <property type="project" value="InterPro"/>
</dbReference>
<evidence type="ECO:0000256" key="3">
    <source>
        <dbReference type="ARBA" id="ARBA00011738"/>
    </source>
</evidence>
<feature type="modified residue" description="N6-(pyridoxal phosphate)lysine" evidence="9">
    <location>
        <position position="223"/>
    </location>
</feature>
<name>A0A0B5ATF1_9BACL</name>
<evidence type="ECO:0000256" key="5">
    <source>
        <dbReference type="ARBA" id="ARBA00022679"/>
    </source>
</evidence>
<evidence type="ECO:0000313" key="12">
    <source>
        <dbReference type="Proteomes" id="UP000031449"/>
    </source>
</evidence>
<evidence type="ECO:0000256" key="9">
    <source>
        <dbReference type="HAMAP-Rule" id="MF_01023"/>
    </source>
</evidence>
<dbReference type="HOGENOM" id="CLU_017584_3_3_9"/>
<comment type="cofactor">
    <cofactor evidence="1 9">
        <name>pyridoxal 5'-phosphate</name>
        <dbReference type="ChEBI" id="CHEBI:597326"/>
    </cofactor>
</comment>
<dbReference type="GO" id="GO:0004400">
    <property type="term" value="F:histidinol-phosphate transaminase activity"/>
    <property type="evidence" value="ECO:0007669"/>
    <property type="project" value="UniProtKB-UniRule"/>
</dbReference>
<dbReference type="InterPro" id="IPR050106">
    <property type="entry name" value="HistidinolP_aminotransfase"/>
</dbReference>
<dbReference type="PANTHER" id="PTHR43643">
    <property type="entry name" value="HISTIDINOL-PHOSPHATE AMINOTRANSFERASE 2"/>
    <property type="match status" value="1"/>
</dbReference>
<dbReference type="EMBL" id="CP009416">
    <property type="protein sequence ID" value="AJD91299.1"/>
    <property type="molecule type" value="Genomic_DNA"/>
</dbReference>
<dbReference type="InterPro" id="IPR005861">
    <property type="entry name" value="HisP_aminotrans"/>
</dbReference>
<dbReference type="GO" id="GO:0000105">
    <property type="term" value="P:L-histidine biosynthetic process"/>
    <property type="evidence" value="ECO:0007669"/>
    <property type="project" value="UniProtKB-UniRule"/>
</dbReference>
<dbReference type="KEGG" id="jeo:JMA_19820"/>
<accession>A0A0B5ATF1</accession>
<keyword evidence="12" id="KW-1185">Reference proteome</keyword>
<keyword evidence="7 9" id="KW-0368">Histidine biosynthesis</keyword>
<dbReference type="Proteomes" id="UP000031449">
    <property type="component" value="Chromosome"/>
</dbReference>
<dbReference type="HAMAP" id="MF_01023">
    <property type="entry name" value="HisC_aminotrans_2"/>
    <property type="match status" value="1"/>
</dbReference>